<dbReference type="EMBL" id="JBHLXD010000051">
    <property type="protein sequence ID" value="MFC0210416.1"/>
    <property type="molecule type" value="Genomic_DNA"/>
</dbReference>
<evidence type="ECO:0000313" key="2">
    <source>
        <dbReference type="Proteomes" id="UP001589755"/>
    </source>
</evidence>
<dbReference type="InterPro" id="IPR014718">
    <property type="entry name" value="GH-type_carb-bd"/>
</dbReference>
<organism evidence="1 2">
    <name type="scientific">Chelativorans intermedius</name>
    <dbReference type="NCBI Taxonomy" id="515947"/>
    <lineage>
        <taxon>Bacteria</taxon>
        <taxon>Pseudomonadati</taxon>
        <taxon>Pseudomonadota</taxon>
        <taxon>Alphaproteobacteria</taxon>
        <taxon>Hyphomicrobiales</taxon>
        <taxon>Phyllobacteriaceae</taxon>
        <taxon>Chelativorans</taxon>
    </lineage>
</organism>
<proteinExistence type="predicted"/>
<accession>A0ABV6DCQ1</accession>
<dbReference type="Proteomes" id="UP001589755">
    <property type="component" value="Unassembled WGS sequence"/>
</dbReference>
<gene>
    <name evidence="1" type="ORF">ACFFJ2_18620</name>
</gene>
<keyword evidence="2" id="KW-1185">Reference proteome</keyword>
<dbReference type="Gene3D" id="2.70.98.10">
    <property type="match status" value="1"/>
</dbReference>
<name>A0ABV6DCQ1_9HYPH</name>
<dbReference type="Pfam" id="PF14486">
    <property type="entry name" value="DUF4432"/>
    <property type="match status" value="1"/>
</dbReference>
<dbReference type="RefSeq" id="WP_261522891.1">
    <property type="nucleotide sequence ID" value="NZ_JAODNW010000055.1"/>
</dbReference>
<dbReference type="InterPro" id="IPR027839">
    <property type="entry name" value="DUF4432"/>
</dbReference>
<reference evidence="1 2" key="1">
    <citation type="submission" date="2024-09" db="EMBL/GenBank/DDBJ databases">
        <authorList>
            <person name="Sun Q."/>
            <person name="Mori K."/>
        </authorList>
    </citation>
    <scope>NUCLEOTIDE SEQUENCE [LARGE SCALE GENOMIC DNA]</scope>
    <source>
        <strain evidence="1 2">CCM 8543</strain>
    </source>
</reference>
<evidence type="ECO:0000313" key="1">
    <source>
        <dbReference type="EMBL" id="MFC0210416.1"/>
    </source>
</evidence>
<protein>
    <submittedName>
        <fullName evidence="1">DUF4432 family protein</fullName>
    </submittedName>
</protein>
<sequence length="313" mass="33953">MLPAPSVLRSLVGDLKQVASLRRVTLMDGPEAGVEALVFSTGGGLDFWVVPGRMLDIAALSWHGSQIAWQSPAGMRPVDVSGGDQRVFEHGFGGFLNTCGFDHIRQPVDGLPLHGSAPFTPARLLSFGENWDAEEPILRCEGEATCWRHGGYGYRLRRRIEAPIGGATIRIRDRVEIIGPDPAAVLALYHFNLGYPAVRNGTQVLLDGNRVVGPLSPPESKPQTPTLHRASAGWAVCHVVLAHRGAAIAFRWRTDTLPWLQLWRDLRPHRGVLSIEPCSIGRLPDGANEPSPPINAGEARSFAIDIAFASNPL</sequence>
<comment type="caution">
    <text evidence="1">The sequence shown here is derived from an EMBL/GenBank/DDBJ whole genome shotgun (WGS) entry which is preliminary data.</text>
</comment>